<reference evidence="1 2" key="1">
    <citation type="journal article" date="2018" name="Nat. Ecol. Evol.">
        <title>Shark genomes provide insights into elasmobranch evolution and the origin of vertebrates.</title>
        <authorList>
            <person name="Hara Y"/>
            <person name="Yamaguchi K"/>
            <person name="Onimaru K"/>
            <person name="Kadota M"/>
            <person name="Koyanagi M"/>
            <person name="Keeley SD"/>
            <person name="Tatsumi K"/>
            <person name="Tanaka K"/>
            <person name="Motone F"/>
            <person name="Kageyama Y"/>
            <person name="Nozu R"/>
            <person name="Adachi N"/>
            <person name="Nishimura O"/>
            <person name="Nakagawa R"/>
            <person name="Tanegashima C"/>
            <person name="Kiyatake I"/>
            <person name="Matsumoto R"/>
            <person name="Murakumo K"/>
            <person name="Nishida K"/>
            <person name="Terakita A"/>
            <person name="Kuratani S"/>
            <person name="Sato K"/>
            <person name="Hyodo S Kuraku.S."/>
        </authorList>
    </citation>
    <scope>NUCLEOTIDE SEQUENCE [LARGE SCALE GENOMIC DNA]</scope>
</reference>
<dbReference type="Proteomes" id="UP000287033">
    <property type="component" value="Unassembled WGS sequence"/>
</dbReference>
<protein>
    <submittedName>
        <fullName evidence="1">Uncharacterized protein</fullName>
    </submittedName>
</protein>
<evidence type="ECO:0000313" key="1">
    <source>
        <dbReference type="EMBL" id="GCC45757.1"/>
    </source>
</evidence>
<accession>A0A401TSZ5</accession>
<feature type="non-terminal residue" evidence="1">
    <location>
        <position position="1"/>
    </location>
</feature>
<proteinExistence type="predicted"/>
<evidence type="ECO:0000313" key="2">
    <source>
        <dbReference type="Proteomes" id="UP000287033"/>
    </source>
</evidence>
<dbReference type="EMBL" id="BEZZ01166097">
    <property type="protein sequence ID" value="GCC45757.1"/>
    <property type="molecule type" value="Genomic_DNA"/>
</dbReference>
<organism evidence="1 2">
    <name type="scientific">Chiloscyllium punctatum</name>
    <name type="common">Brownbanded bambooshark</name>
    <name type="synonym">Hemiscyllium punctatum</name>
    <dbReference type="NCBI Taxonomy" id="137246"/>
    <lineage>
        <taxon>Eukaryota</taxon>
        <taxon>Metazoa</taxon>
        <taxon>Chordata</taxon>
        <taxon>Craniata</taxon>
        <taxon>Vertebrata</taxon>
        <taxon>Chondrichthyes</taxon>
        <taxon>Elasmobranchii</taxon>
        <taxon>Galeomorphii</taxon>
        <taxon>Galeoidea</taxon>
        <taxon>Orectolobiformes</taxon>
        <taxon>Hemiscylliidae</taxon>
        <taxon>Chiloscyllium</taxon>
    </lineage>
</organism>
<keyword evidence="2" id="KW-1185">Reference proteome</keyword>
<comment type="caution">
    <text evidence="1">The sequence shown here is derived from an EMBL/GenBank/DDBJ whole genome shotgun (WGS) entry which is preliminary data.</text>
</comment>
<sequence>RGKNTGLLLELGCGGRIAFSCRTLSVGHETAVHGQQIHCFINDYLWNLQRESCRGVGASQQNWLSMSPECARDSDG</sequence>
<dbReference type="AlphaFoldDB" id="A0A401TSZ5"/>
<gene>
    <name evidence="1" type="ORF">chiPu_0029791</name>
</gene>
<name>A0A401TSZ5_CHIPU</name>